<dbReference type="Pfam" id="PF00651">
    <property type="entry name" value="BTB"/>
    <property type="match status" value="1"/>
</dbReference>
<dbReference type="Pfam" id="PF00096">
    <property type="entry name" value="zf-C2H2"/>
    <property type="match status" value="1"/>
</dbReference>
<evidence type="ECO:0000259" key="3">
    <source>
        <dbReference type="PROSITE" id="PS50157"/>
    </source>
</evidence>
<dbReference type="AlphaFoldDB" id="A0A8C4PZD5"/>
<organism evidence="4 5">
    <name type="scientific">Eptatretus burgeri</name>
    <name type="common">Inshore hagfish</name>
    <dbReference type="NCBI Taxonomy" id="7764"/>
    <lineage>
        <taxon>Eukaryota</taxon>
        <taxon>Metazoa</taxon>
        <taxon>Chordata</taxon>
        <taxon>Craniata</taxon>
        <taxon>Vertebrata</taxon>
        <taxon>Cyclostomata</taxon>
        <taxon>Myxini</taxon>
        <taxon>Myxiniformes</taxon>
        <taxon>Myxinidae</taxon>
        <taxon>Eptatretinae</taxon>
        <taxon>Eptatretus</taxon>
    </lineage>
</organism>
<dbReference type="GeneTree" id="ENSGT00940000160722"/>
<keyword evidence="1" id="KW-0863">Zinc-finger</keyword>
<dbReference type="Gene3D" id="3.30.710.10">
    <property type="entry name" value="Potassium Channel Kv1.1, Chain A"/>
    <property type="match status" value="1"/>
</dbReference>
<evidence type="ECO:0000313" key="5">
    <source>
        <dbReference type="Proteomes" id="UP000694388"/>
    </source>
</evidence>
<dbReference type="CDD" id="cd18186">
    <property type="entry name" value="BTB_POZ_ZBTB_KLHL-like"/>
    <property type="match status" value="1"/>
</dbReference>
<dbReference type="GO" id="GO:0008270">
    <property type="term" value="F:zinc ion binding"/>
    <property type="evidence" value="ECO:0007669"/>
    <property type="project" value="UniProtKB-KW"/>
</dbReference>
<evidence type="ECO:0000313" key="4">
    <source>
        <dbReference type="Ensembl" id="ENSEBUP00000007609.1"/>
    </source>
</evidence>
<dbReference type="Ensembl" id="ENSEBUT00000008096.1">
    <property type="protein sequence ID" value="ENSEBUP00000007609.1"/>
    <property type="gene ID" value="ENSEBUG00000004964.1"/>
</dbReference>
<keyword evidence="1" id="KW-0479">Metal-binding</keyword>
<dbReference type="InterPro" id="IPR011333">
    <property type="entry name" value="SKP1/BTB/POZ_sf"/>
</dbReference>
<dbReference type="PROSITE" id="PS50157">
    <property type="entry name" value="ZINC_FINGER_C2H2_2"/>
    <property type="match status" value="1"/>
</dbReference>
<dbReference type="InterPro" id="IPR050457">
    <property type="entry name" value="ZnFinger_BTB_dom_contain"/>
</dbReference>
<dbReference type="SUPFAM" id="SSF54695">
    <property type="entry name" value="POZ domain"/>
    <property type="match status" value="1"/>
</dbReference>
<dbReference type="PROSITE" id="PS00028">
    <property type="entry name" value="ZINC_FINGER_C2H2_1"/>
    <property type="match status" value="1"/>
</dbReference>
<keyword evidence="1" id="KW-0862">Zinc</keyword>
<dbReference type="SUPFAM" id="SSF57667">
    <property type="entry name" value="beta-beta-alpha zinc fingers"/>
    <property type="match status" value="2"/>
</dbReference>
<sequence length="399" mass="44067">MELTYERHLPDLLRELCELRLTGSFCDVVVEVQSRRYLAHKAVLSSTCRYFRSLFLAEPCSTLGPFVLDFVSIKTFDQVLDFVYRGSVRADRSDVRLLYHAAKALGLDCLEDICQRMVPLEFLLEPSDSDPGSNGGLPISSVPAAVAEEVIVKDSPGHSTASASNWRAVPAFTVEDFLRRLSVERRVVCGVCGELMLEAQLREHTASSHFDETTLCCPVCSRSFSQPSEGLDHVLTHATAGSSEVGSVPPSSTTTLMQGDSLSFGHEDSSTAEGEDIFAESVGAGDSVYCRVCGLSLPKKFLAVRRHAKSHVDTEKRSCRVCGRQCNYLSNVIKHALIHIGVCLFRCDICGKRFINRNNLMAHRRRVCLQSRGFPFDNSLLPVSEPDVHSECNDEPSLD</sequence>
<accession>A0A8C4PZD5</accession>
<feature type="domain" description="C2H2-type" evidence="3">
    <location>
        <begin position="345"/>
        <end position="375"/>
    </location>
</feature>
<proteinExistence type="predicted"/>
<name>A0A8C4PZD5_EPTBU</name>
<dbReference type="InterPro" id="IPR013087">
    <property type="entry name" value="Znf_C2H2_type"/>
</dbReference>
<dbReference type="Gene3D" id="3.30.160.60">
    <property type="entry name" value="Classic Zinc Finger"/>
    <property type="match status" value="3"/>
</dbReference>
<dbReference type="SMART" id="SM00225">
    <property type="entry name" value="BTB"/>
    <property type="match status" value="1"/>
</dbReference>
<dbReference type="Proteomes" id="UP000694388">
    <property type="component" value="Unplaced"/>
</dbReference>
<dbReference type="OMA" id="EHTASSH"/>
<evidence type="ECO:0000259" key="2">
    <source>
        <dbReference type="PROSITE" id="PS50097"/>
    </source>
</evidence>
<reference evidence="4" key="2">
    <citation type="submission" date="2025-09" db="UniProtKB">
        <authorList>
            <consortium name="Ensembl"/>
        </authorList>
    </citation>
    <scope>IDENTIFICATION</scope>
</reference>
<protein>
    <submittedName>
        <fullName evidence="4">Uncharacterized protein</fullName>
    </submittedName>
</protein>
<dbReference type="PANTHER" id="PTHR46105">
    <property type="entry name" value="AGAP004733-PA"/>
    <property type="match status" value="1"/>
</dbReference>
<dbReference type="PROSITE" id="PS50097">
    <property type="entry name" value="BTB"/>
    <property type="match status" value="1"/>
</dbReference>
<reference evidence="4" key="1">
    <citation type="submission" date="2025-08" db="UniProtKB">
        <authorList>
            <consortium name="Ensembl"/>
        </authorList>
    </citation>
    <scope>IDENTIFICATION</scope>
</reference>
<dbReference type="GO" id="GO:0000981">
    <property type="term" value="F:DNA-binding transcription factor activity, RNA polymerase II-specific"/>
    <property type="evidence" value="ECO:0007669"/>
    <property type="project" value="TreeGrafter"/>
</dbReference>
<dbReference type="InterPro" id="IPR000210">
    <property type="entry name" value="BTB/POZ_dom"/>
</dbReference>
<dbReference type="SMART" id="SM00355">
    <property type="entry name" value="ZnF_C2H2"/>
    <property type="match status" value="5"/>
</dbReference>
<keyword evidence="5" id="KW-1185">Reference proteome</keyword>
<dbReference type="PANTHER" id="PTHR46105:SF6">
    <property type="entry name" value="ZINC FINGER AND BTB DOMAIN-CONTAINING PROTEIN 7A"/>
    <property type="match status" value="1"/>
</dbReference>
<evidence type="ECO:0000256" key="1">
    <source>
        <dbReference type="PROSITE-ProRule" id="PRU00042"/>
    </source>
</evidence>
<dbReference type="InterPro" id="IPR036236">
    <property type="entry name" value="Znf_C2H2_sf"/>
</dbReference>
<dbReference type="GO" id="GO:0000978">
    <property type="term" value="F:RNA polymerase II cis-regulatory region sequence-specific DNA binding"/>
    <property type="evidence" value="ECO:0007669"/>
    <property type="project" value="TreeGrafter"/>
</dbReference>
<feature type="domain" description="BTB" evidence="2">
    <location>
        <begin position="26"/>
        <end position="92"/>
    </location>
</feature>